<dbReference type="Gene3D" id="1.10.10.10">
    <property type="entry name" value="Winged helix-like DNA-binding domain superfamily/Winged helix DNA-binding domain"/>
    <property type="match status" value="1"/>
</dbReference>
<reference evidence="2 3" key="2">
    <citation type="journal article" date="2009" name="Proc. Natl. Acad. Sci. U.S.A.">
        <title>On the chimeric nature, thermophilic origin, and phylogenetic placement of the Thermotogales.</title>
        <authorList>
            <person name="Zhaxybayeva O."/>
            <person name="Swithers K.S."/>
            <person name="Lapierre P."/>
            <person name="Fournier G.P."/>
            <person name="Bickhart D.M."/>
            <person name="DeBoy R.T."/>
            <person name="Nelson K.E."/>
            <person name="Nesbo C.L."/>
            <person name="Doolittle W.F."/>
            <person name="Gogarten J.P."/>
            <person name="Noll K.M."/>
        </authorList>
    </citation>
    <scope>NUCLEOTIDE SEQUENCE [LARGE SCALE GENOMIC DNA]</scope>
    <source>
        <strain evidence="3">ATCC BAA-301 / DSM 14385 / NBRC 107922 / TMO</strain>
    </source>
</reference>
<evidence type="ECO:0000313" key="3">
    <source>
        <dbReference type="Proteomes" id="UP000002016"/>
    </source>
</evidence>
<dbReference type="PANTHER" id="PTHR18964">
    <property type="entry name" value="ROK (REPRESSOR, ORF, KINASE) FAMILY"/>
    <property type="match status" value="1"/>
</dbReference>
<dbReference type="PANTHER" id="PTHR18964:SF149">
    <property type="entry name" value="BIFUNCTIONAL UDP-N-ACETYLGLUCOSAMINE 2-EPIMERASE_N-ACETYLMANNOSAMINE KINASE"/>
    <property type="match status" value="1"/>
</dbReference>
<accession>A8F6K2</accession>
<evidence type="ECO:0000256" key="1">
    <source>
        <dbReference type="ARBA" id="ARBA00006479"/>
    </source>
</evidence>
<organism evidence="2 3">
    <name type="scientific">Pseudothermotoga lettingae (strain ATCC BAA-301 / DSM 14385 / NBRC 107922 / TMO)</name>
    <name type="common">Thermotoga lettingae</name>
    <dbReference type="NCBI Taxonomy" id="416591"/>
    <lineage>
        <taxon>Bacteria</taxon>
        <taxon>Thermotogati</taxon>
        <taxon>Thermotogota</taxon>
        <taxon>Thermotogae</taxon>
        <taxon>Thermotogales</taxon>
        <taxon>Thermotogaceae</taxon>
        <taxon>Pseudothermotoga</taxon>
    </lineage>
</organism>
<sequence>MKLTRDILKDHNEKIVLRTIRQMGEVSRTTISKKTGLSIASITNITSRLLEANLIKENRYGKSKGGRRPVLLGINEKHSWAIGVKVGYLYLYFVVTDLLGTPVLEQKIPLNTASYNAVVEKIADFVNTIVKIPEYVDRKFLGIGVAVSGSVDSEHGIVKSSYILEWGNVPIGPVLEERIKAPVLVYNDVDSFAVAHYTIGRAKKYKNCIFITLGSGVGGAMILGGKLYTGRGGAGEIGHMTVICDGKKCSCGSYGCLEAEISFNALVDRIKKKTNIESLKNRSCLTTEDEAIHYIHKALQIDREAVIEAFDEISVLLGVAIKNMINIFAPDYVLIGGEALEFRDLFLKKAILIARENSFGDLGDDVVIDIDDMGEVAWVQGVILNLIEKEVFQVDGRGNTYEV</sequence>
<dbReference type="InterPro" id="IPR043129">
    <property type="entry name" value="ATPase_NBD"/>
</dbReference>
<protein>
    <submittedName>
        <fullName evidence="2">ROK family protein</fullName>
    </submittedName>
</protein>
<dbReference type="EMBL" id="CP000812">
    <property type="protein sequence ID" value="ABV33786.1"/>
    <property type="molecule type" value="Genomic_DNA"/>
</dbReference>
<dbReference type="InterPro" id="IPR036388">
    <property type="entry name" value="WH-like_DNA-bd_sf"/>
</dbReference>
<dbReference type="PROSITE" id="PS01125">
    <property type="entry name" value="ROK"/>
    <property type="match status" value="1"/>
</dbReference>
<reference evidence="2 3" key="1">
    <citation type="submission" date="2007-08" db="EMBL/GenBank/DDBJ databases">
        <title>Complete sequence of Thermotoga lettingae TMO.</title>
        <authorList>
            <consortium name="US DOE Joint Genome Institute"/>
            <person name="Copeland A."/>
            <person name="Lucas S."/>
            <person name="Lapidus A."/>
            <person name="Barry K."/>
            <person name="Glavina del Rio T."/>
            <person name="Dalin E."/>
            <person name="Tice H."/>
            <person name="Pitluck S."/>
            <person name="Foster B."/>
            <person name="Bruce D."/>
            <person name="Schmutz J."/>
            <person name="Larimer F."/>
            <person name="Land M."/>
            <person name="Hauser L."/>
            <person name="Kyrpides N."/>
            <person name="Mikhailova N."/>
            <person name="Nelson K."/>
            <person name="Gogarten J.P."/>
            <person name="Noll K."/>
            <person name="Richardson P."/>
        </authorList>
    </citation>
    <scope>NUCLEOTIDE SEQUENCE [LARGE SCALE GENOMIC DNA]</scope>
    <source>
        <strain evidence="3">ATCC BAA-301 / DSM 14385 / NBRC 107922 / TMO</strain>
    </source>
</reference>
<evidence type="ECO:0000313" key="2">
    <source>
        <dbReference type="EMBL" id="ABV33786.1"/>
    </source>
</evidence>
<dbReference type="InterPro" id="IPR000600">
    <property type="entry name" value="ROK"/>
</dbReference>
<gene>
    <name evidence="2" type="ordered locus">Tlet_1225</name>
</gene>
<keyword evidence="3" id="KW-1185">Reference proteome</keyword>
<dbReference type="Gene3D" id="3.30.420.40">
    <property type="match status" value="2"/>
</dbReference>
<dbReference type="HOGENOM" id="CLU_036604_13_5_0"/>
<dbReference type="SUPFAM" id="SSF46785">
    <property type="entry name" value="Winged helix' DNA-binding domain"/>
    <property type="match status" value="1"/>
</dbReference>
<dbReference type="InterPro" id="IPR036390">
    <property type="entry name" value="WH_DNA-bd_sf"/>
</dbReference>
<dbReference type="AlphaFoldDB" id="A8F6K2"/>
<dbReference type="InterPro" id="IPR049874">
    <property type="entry name" value="ROK_cs"/>
</dbReference>
<dbReference type="Proteomes" id="UP000002016">
    <property type="component" value="Chromosome"/>
</dbReference>
<dbReference type="RefSeq" id="WP_012003262.1">
    <property type="nucleotide sequence ID" value="NC_009828.1"/>
</dbReference>
<comment type="similarity">
    <text evidence="1">Belongs to the ROK (NagC/XylR) family.</text>
</comment>
<dbReference type="eggNOG" id="COG1940">
    <property type="taxonomic scope" value="Bacteria"/>
</dbReference>
<dbReference type="SUPFAM" id="SSF53067">
    <property type="entry name" value="Actin-like ATPase domain"/>
    <property type="match status" value="1"/>
</dbReference>
<dbReference type="Pfam" id="PF00480">
    <property type="entry name" value="ROK"/>
    <property type="match status" value="1"/>
</dbReference>
<dbReference type="STRING" id="416591.Tlet_1225"/>
<proteinExistence type="inferred from homology"/>
<name>A8F6K2_PSELT</name>
<dbReference type="KEGG" id="tle:Tlet_1225"/>